<organism evidence="1">
    <name type="scientific">marine sediment metagenome</name>
    <dbReference type="NCBI Taxonomy" id="412755"/>
    <lineage>
        <taxon>unclassified sequences</taxon>
        <taxon>metagenomes</taxon>
        <taxon>ecological metagenomes</taxon>
    </lineage>
</organism>
<dbReference type="AlphaFoldDB" id="X1I242"/>
<evidence type="ECO:0000313" key="1">
    <source>
        <dbReference type="EMBL" id="GAH60144.1"/>
    </source>
</evidence>
<feature type="non-terminal residue" evidence="1">
    <location>
        <position position="137"/>
    </location>
</feature>
<dbReference type="EMBL" id="BARU01022745">
    <property type="protein sequence ID" value="GAH60144.1"/>
    <property type="molecule type" value="Genomic_DNA"/>
</dbReference>
<proteinExistence type="predicted"/>
<sequence>MLRSYLKKIYEIIQRGDAREETYYSTLEKLLQEYSESINKKDIKITTLPKQTEAGNPDFRVWDGKQHIVGYIEAKKPGSNLDDIEISEQLKRYNSTFPNLILTNFTEFRLYRDGRLIDKISLCRPFIIYQLNTIPPL</sequence>
<comment type="caution">
    <text evidence="1">The sequence shown here is derived from an EMBL/GenBank/DDBJ whole genome shotgun (WGS) entry which is preliminary data.</text>
</comment>
<reference evidence="1" key="1">
    <citation type="journal article" date="2014" name="Front. Microbiol.">
        <title>High frequency of phylogenetically diverse reductive dehalogenase-homologous genes in deep subseafloor sedimentary metagenomes.</title>
        <authorList>
            <person name="Kawai M."/>
            <person name="Futagami T."/>
            <person name="Toyoda A."/>
            <person name="Takaki Y."/>
            <person name="Nishi S."/>
            <person name="Hori S."/>
            <person name="Arai W."/>
            <person name="Tsubouchi T."/>
            <person name="Morono Y."/>
            <person name="Uchiyama I."/>
            <person name="Ito T."/>
            <person name="Fujiyama A."/>
            <person name="Inagaki F."/>
            <person name="Takami H."/>
        </authorList>
    </citation>
    <scope>NUCLEOTIDE SEQUENCE</scope>
    <source>
        <strain evidence="1">Expedition CK06-06</strain>
    </source>
</reference>
<evidence type="ECO:0008006" key="2">
    <source>
        <dbReference type="Google" id="ProtNLM"/>
    </source>
</evidence>
<protein>
    <recommendedName>
        <fullName evidence="2">DNA methyltransferase</fullName>
    </recommendedName>
</protein>
<accession>X1I242</accession>
<name>X1I242_9ZZZZ</name>
<gene>
    <name evidence="1" type="ORF">S03H2_37005</name>
</gene>